<proteinExistence type="predicted"/>
<feature type="domain" description="Methyltransferase type 12" evidence="1">
    <location>
        <begin position="54"/>
        <end position="152"/>
    </location>
</feature>
<dbReference type="InterPro" id="IPR016584">
    <property type="entry name" value="MeTrfase_VrtF"/>
</dbReference>
<protein>
    <recommendedName>
        <fullName evidence="1">Methyltransferase type 12 domain-containing protein</fullName>
    </recommendedName>
</protein>
<reference evidence="2 3" key="1">
    <citation type="submission" date="2014-07" db="EMBL/GenBank/DDBJ databases">
        <title>Draft Genome Sequences of Environmental Pseudomonas syringae strains.</title>
        <authorList>
            <person name="Baltrus D.A."/>
            <person name="Berge O."/>
            <person name="Morris C."/>
        </authorList>
    </citation>
    <scope>NUCLEOTIDE SEQUENCE [LARGE SCALE GENOMIC DNA]</scope>
    <source>
        <strain evidence="2 3">CEB003</strain>
    </source>
</reference>
<dbReference type="InterPro" id="IPR029063">
    <property type="entry name" value="SAM-dependent_MTases_sf"/>
</dbReference>
<dbReference type="SUPFAM" id="SSF53335">
    <property type="entry name" value="S-adenosyl-L-methionine-dependent methyltransferases"/>
    <property type="match status" value="1"/>
</dbReference>
<evidence type="ECO:0000313" key="2">
    <source>
        <dbReference type="EMBL" id="KFE53221.1"/>
    </source>
</evidence>
<gene>
    <name evidence="2" type="ORF">IV02_06090</name>
</gene>
<name>A0A085VCQ8_PSESX</name>
<organism evidence="2 3">
    <name type="scientific">Pseudomonas syringae</name>
    <dbReference type="NCBI Taxonomy" id="317"/>
    <lineage>
        <taxon>Bacteria</taxon>
        <taxon>Pseudomonadati</taxon>
        <taxon>Pseudomonadota</taxon>
        <taxon>Gammaproteobacteria</taxon>
        <taxon>Pseudomonadales</taxon>
        <taxon>Pseudomonadaceae</taxon>
        <taxon>Pseudomonas</taxon>
    </lineage>
</organism>
<dbReference type="Proteomes" id="UP000028643">
    <property type="component" value="Unassembled WGS sequence"/>
</dbReference>
<dbReference type="PATRIC" id="fig|317.174.peg.1241"/>
<evidence type="ECO:0000259" key="1">
    <source>
        <dbReference type="Pfam" id="PF08242"/>
    </source>
</evidence>
<dbReference type="GO" id="GO:0008168">
    <property type="term" value="F:methyltransferase activity"/>
    <property type="evidence" value="ECO:0007669"/>
    <property type="project" value="InterPro"/>
</dbReference>
<dbReference type="AlphaFoldDB" id="A0A085VCQ8"/>
<dbReference type="Pfam" id="PF08242">
    <property type="entry name" value="Methyltransf_12"/>
    <property type="match status" value="1"/>
</dbReference>
<dbReference type="CDD" id="cd02440">
    <property type="entry name" value="AdoMet_MTases"/>
    <property type="match status" value="1"/>
</dbReference>
<sequence length="220" mass="23856">MTQSSQAGAAVYSPLTLKLYDGWVLGVSNRFAWQCPTRKVLQPFFNRHVGARHLDVGVGTGYYLANANLPATTQVTLLDLNPSSLEAARQRLGRPDTRVVQHDVFQPLNEEQVAVCDSISLFYLLHCLPGTMADKAVVFGNLKSRLADNGVLFGATILGDEANHNGFGSKLMAVYNKKGIFGNRHDTLAGLRSALAQHFADVSVEVVGKVALFSARSALR</sequence>
<accession>A0A085VCQ8</accession>
<comment type="caution">
    <text evidence="2">The sequence shown here is derived from an EMBL/GenBank/DDBJ whole genome shotgun (WGS) entry which is preliminary data.</text>
</comment>
<dbReference type="RefSeq" id="WP_047572919.1">
    <property type="nucleotide sequence ID" value="NZ_JPQT01000085.1"/>
</dbReference>
<dbReference type="EMBL" id="JPQT01000085">
    <property type="protein sequence ID" value="KFE53221.1"/>
    <property type="molecule type" value="Genomic_DNA"/>
</dbReference>
<evidence type="ECO:0000313" key="3">
    <source>
        <dbReference type="Proteomes" id="UP000028643"/>
    </source>
</evidence>
<dbReference type="InterPro" id="IPR013217">
    <property type="entry name" value="Methyltransf_12"/>
</dbReference>
<dbReference type="Gene3D" id="3.40.50.150">
    <property type="entry name" value="Vaccinia Virus protein VP39"/>
    <property type="match status" value="1"/>
</dbReference>
<dbReference type="PIRSF" id="PIRSF011491">
    <property type="entry name" value="Mtase_YbcY_prd"/>
    <property type="match status" value="1"/>
</dbReference>